<gene>
    <name evidence="2" type="ORF">LCGC14_1845490</name>
</gene>
<feature type="domain" description="Tll0287-like" evidence="1">
    <location>
        <begin position="47"/>
        <end position="186"/>
    </location>
</feature>
<organism evidence="2">
    <name type="scientific">marine sediment metagenome</name>
    <dbReference type="NCBI Taxonomy" id="412755"/>
    <lineage>
        <taxon>unclassified sequences</taxon>
        <taxon>metagenomes</taxon>
        <taxon>ecological metagenomes</taxon>
    </lineage>
</organism>
<sequence>MIKKFVKLFVTSIIIIFFTSITINAEEYFIEQPKKPLEVIDELYKAILNEELRQAREIVQMLDDLYKTFIVLITGEYVKNPSVLPAATLSKRVFEVMSKKGWHKARLLDATGTPFNPDNNPKDEFERDAIKALISGRTYFERVEKIEGKDYLRAATAVSAVMVGCISCHPDRKVGDLLGAISFIIPLE</sequence>
<evidence type="ECO:0000259" key="1">
    <source>
        <dbReference type="Pfam" id="PF11845"/>
    </source>
</evidence>
<name>A0A0F9GBU1_9ZZZZ</name>
<dbReference type="AlphaFoldDB" id="A0A0F9GBU1"/>
<reference evidence="2" key="1">
    <citation type="journal article" date="2015" name="Nature">
        <title>Complex archaea that bridge the gap between prokaryotes and eukaryotes.</title>
        <authorList>
            <person name="Spang A."/>
            <person name="Saw J.H."/>
            <person name="Jorgensen S.L."/>
            <person name="Zaremba-Niedzwiedzka K."/>
            <person name="Martijn J."/>
            <person name="Lind A.E."/>
            <person name="van Eijk R."/>
            <person name="Schleper C."/>
            <person name="Guy L."/>
            <person name="Ettema T.J."/>
        </authorList>
    </citation>
    <scope>NUCLEOTIDE SEQUENCE</scope>
</reference>
<dbReference type="EMBL" id="LAZR01018459">
    <property type="protein sequence ID" value="KKL96339.1"/>
    <property type="molecule type" value="Genomic_DNA"/>
</dbReference>
<proteinExistence type="predicted"/>
<dbReference type="Pfam" id="PF11845">
    <property type="entry name" value="Tll0287-like"/>
    <property type="match status" value="1"/>
</dbReference>
<evidence type="ECO:0000313" key="2">
    <source>
        <dbReference type="EMBL" id="KKL96339.1"/>
    </source>
</evidence>
<accession>A0A0F9GBU1</accession>
<dbReference type="InterPro" id="IPR021796">
    <property type="entry name" value="Tll0287-like_dom"/>
</dbReference>
<protein>
    <recommendedName>
        <fullName evidence="1">Tll0287-like domain-containing protein</fullName>
    </recommendedName>
</protein>
<comment type="caution">
    <text evidence="2">The sequence shown here is derived from an EMBL/GenBank/DDBJ whole genome shotgun (WGS) entry which is preliminary data.</text>
</comment>